<evidence type="ECO:0000313" key="6">
    <source>
        <dbReference type="EMBL" id="KAG7846061.1"/>
    </source>
</evidence>
<proteinExistence type="predicted"/>
<dbReference type="InterPro" id="IPR045004">
    <property type="entry name" value="ECH_dom"/>
</dbReference>
<comment type="caution">
    <text evidence="5">The sequence shown here is derived from an EMBL/GenBank/DDBJ whole genome shotgun (WGS) entry which is preliminary data.</text>
</comment>
<dbReference type="CDD" id="cd06558">
    <property type="entry name" value="crotonase-like"/>
    <property type="match status" value="1"/>
</dbReference>
<evidence type="ECO:0000256" key="3">
    <source>
        <dbReference type="ARBA" id="ARBA00022801"/>
    </source>
</evidence>
<keyword evidence="3" id="KW-0378">Hydrolase</keyword>
<dbReference type="EMBL" id="JAHLUX010000003">
    <property type="protein sequence ID" value="KAG7820513.1"/>
    <property type="molecule type" value="Genomic_DNA"/>
</dbReference>
<gene>
    <name evidence="5" type="ORF">KL928_001950</name>
    <name evidence="6" type="ORF">KL940_004648</name>
</gene>
<evidence type="ECO:0000256" key="1">
    <source>
        <dbReference type="ARBA" id="ARBA00001709"/>
    </source>
</evidence>
<feature type="domain" description="Enoyl-CoA hydratase/isomerase" evidence="4">
    <location>
        <begin position="48"/>
        <end position="381"/>
    </location>
</feature>
<dbReference type="SUPFAM" id="SSF52096">
    <property type="entry name" value="ClpP/crotonase"/>
    <property type="match status" value="1"/>
</dbReference>
<sequence length="519" mass="58476">MLSLKRLHRSAMGSQVLRLAALNSHLFASRMNSTVAPEVEFKVKNTARIITLNRPQKLNALNTNMCEEIVARLVEFSRSSSNNMIIINSKSDKAFCSGGDVVQCAKYNLNKEPLKSVEFFEKEYSLDYLLSVYNKPVVSLVKGIVMGGGVGLSVHGPFRVVCESTRFAMPETNIGFFSDVGTSFWLPKLDGNLGYYLSLTGDELSGLDTLIAGYGTHYVPAHRHEELLERLTTLELPELAEDQKRSVFANQDFYKLVSEAIEEFTVQIPSQHKFKYTAEELDTIESCFDPQAHKSVEEVIEALVNDGSEFALNTVEKLKTKSNISLKLTWGMLVANSQATIHDALTNELKTASKMMLDYRPNDFNEYILKNLINRKSENPEDKKVEPKFTSVGEVPDKLVQGLLSLDAFEPQESTALPVEETIEALEAAKVSKFPECPDLIPNYAEYPWQMGLPTQAEIEKYVKGEDGSNRKYSVTGKEAGKYFLHRYGHRNGVLYKVKHVLDRKTKPNEYGSDYLEWK</sequence>
<reference evidence="5 8" key="1">
    <citation type="journal article" date="2021" name="G3 (Bethesda)">
        <title>Genomic diversity, chromosomal rearrangements, and interspecies hybridization in the ogataea polymorpha species complex.</title>
        <authorList>
            <person name="Hanson S.J."/>
            <person name="Cinneide E.O."/>
            <person name="Salzberg L.I."/>
            <person name="Wolfe K.H."/>
            <person name="McGowan J."/>
            <person name="Fitzpatrick D.A."/>
            <person name="Matlin K."/>
        </authorList>
    </citation>
    <scope>NUCLEOTIDE SEQUENCE</scope>
    <source>
        <strain evidence="6">51-138</strain>
        <strain evidence="5">61-244</strain>
    </source>
</reference>
<dbReference type="RefSeq" id="XP_043061227.1">
    <property type="nucleotide sequence ID" value="XM_043202372.1"/>
</dbReference>
<evidence type="ECO:0000313" key="5">
    <source>
        <dbReference type="EMBL" id="KAG7820513.1"/>
    </source>
</evidence>
<organism evidence="5 7">
    <name type="scientific">Pichia angusta</name>
    <name type="common">Yeast</name>
    <name type="synonym">Hansenula polymorpha</name>
    <dbReference type="NCBI Taxonomy" id="870730"/>
    <lineage>
        <taxon>Eukaryota</taxon>
        <taxon>Fungi</taxon>
        <taxon>Dikarya</taxon>
        <taxon>Ascomycota</taxon>
        <taxon>Saccharomycotina</taxon>
        <taxon>Pichiomycetes</taxon>
        <taxon>Pichiales</taxon>
        <taxon>Pichiaceae</taxon>
        <taxon>Ogataea</taxon>
    </lineage>
</organism>
<evidence type="ECO:0000256" key="2">
    <source>
        <dbReference type="ARBA" id="ARBA00011915"/>
    </source>
</evidence>
<dbReference type="GeneID" id="66126001"/>
<evidence type="ECO:0000259" key="4">
    <source>
        <dbReference type="Pfam" id="PF16113"/>
    </source>
</evidence>
<accession>A0AAN6DI30</accession>
<dbReference type="NCBIfam" id="NF004127">
    <property type="entry name" value="PRK05617.1"/>
    <property type="match status" value="1"/>
</dbReference>
<evidence type="ECO:0000313" key="7">
    <source>
        <dbReference type="Proteomes" id="UP001196530"/>
    </source>
</evidence>
<dbReference type="InterPro" id="IPR032259">
    <property type="entry name" value="HIBYL-CoA-H"/>
</dbReference>
<dbReference type="PANTHER" id="PTHR43176:SF3">
    <property type="entry name" value="3-HYDROXYISOBUTYRYL-COA HYDROLASE, MITOCHONDRIAL"/>
    <property type="match status" value="1"/>
</dbReference>
<dbReference type="Proteomes" id="UP001197328">
    <property type="component" value="Unassembled WGS sequence"/>
</dbReference>
<dbReference type="PANTHER" id="PTHR43176">
    <property type="entry name" value="3-HYDROXYISOBUTYRYL-COA HYDROLASE-RELATED"/>
    <property type="match status" value="1"/>
</dbReference>
<dbReference type="Gene3D" id="3.90.226.10">
    <property type="entry name" value="2-enoyl-CoA Hydratase, Chain A, domain 1"/>
    <property type="match status" value="1"/>
</dbReference>
<keyword evidence="8" id="KW-1185">Reference proteome</keyword>
<protein>
    <recommendedName>
        <fullName evidence="2">3-hydroxyisobutyryl-CoA hydrolase</fullName>
        <ecNumber evidence="2">3.1.2.4</ecNumber>
    </recommendedName>
</protein>
<dbReference type="InterPro" id="IPR029045">
    <property type="entry name" value="ClpP/crotonase-like_dom_sf"/>
</dbReference>
<comment type="catalytic activity">
    <reaction evidence="1">
        <text>3-hydroxy-2-methylpropanoyl-CoA + H2O = 3-hydroxy-2-methylpropanoate + CoA + H(+)</text>
        <dbReference type="Rhea" id="RHEA:20888"/>
        <dbReference type="ChEBI" id="CHEBI:11805"/>
        <dbReference type="ChEBI" id="CHEBI:15377"/>
        <dbReference type="ChEBI" id="CHEBI:15378"/>
        <dbReference type="ChEBI" id="CHEBI:57287"/>
        <dbReference type="ChEBI" id="CHEBI:57340"/>
        <dbReference type="EC" id="3.1.2.4"/>
    </reaction>
</comment>
<dbReference type="Pfam" id="PF16113">
    <property type="entry name" value="ECH_2"/>
    <property type="match status" value="1"/>
</dbReference>
<name>A0AAN6DI30_PICAN</name>
<dbReference type="GO" id="GO:0006574">
    <property type="term" value="P:L-valine catabolic process"/>
    <property type="evidence" value="ECO:0007669"/>
    <property type="project" value="TreeGrafter"/>
</dbReference>
<dbReference type="EMBL" id="JAHLVD010000015">
    <property type="protein sequence ID" value="KAG7846061.1"/>
    <property type="molecule type" value="Genomic_DNA"/>
</dbReference>
<dbReference type="EC" id="3.1.2.4" evidence="2"/>
<dbReference type="GO" id="GO:0003860">
    <property type="term" value="F:3-hydroxyisobutyryl-CoA hydrolase activity"/>
    <property type="evidence" value="ECO:0007669"/>
    <property type="project" value="UniProtKB-EC"/>
</dbReference>
<evidence type="ECO:0000313" key="8">
    <source>
        <dbReference type="Proteomes" id="UP001197328"/>
    </source>
</evidence>
<dbReference type="Proteomes" id="UP001196530">
    <property type="component" value="Unassembled WGS sequence"/>
</dbReference>
<dbReference type="GO" id="GO:0005739">
    <property type="term" value="C:mitochondrion"/>
    <property type="evidence" value="ECO:0007669"/>
    <property type="project" value="TreeGrafter"/>
</dbReference>
<dbReference type="AlphaFoldDB" id="A0AAN6DI30"/>